<dbReference type="InterPro" id="IPR016181">
    <property type="entry name" value="Acyl_CoA_acyltransferase"/>
</dbReference>
<dbReference type="AlphaFoldDB" id="A0A150SA02"/>
<dbReference type="Gene3D" id="3.40.630.30">
    <property type="match status" value="1"/>
</dbReference>
<protein>
    <recommendedName>
        <fullName evidence="1">N-acetyltransferase domain-containing protein</fullName>
    </recommendedName>
</protein>
<evidence type="ECO:0000313" key="3">
    <source>
        <dbReference type="Proteomes" id="UP000075635"/>
    </source>
</evidence>
<gene>
    <name evidence="2" type="ORF">BE17_39750</name>
</gene>
<dbReference type="Pfam" id="PF00583">
    <property type="entry name" value="Acetyltransf_1"/>
    <property type="match status" value="1"/>
</dbReference>
<dbReference type="PROSITE" id="PS51186">
    <property type="entry name" value="GNAT"/>
    <property type="match status" value="1"/>
</dbReference>
<proteinExistence type="predicted"/>
<dbReference type="PROSITE" id="PS51257">
    <property type="entry name" value="PROKAR_LIPOPROTEIN"/>
    <property type="match status" value="1"/>
</dbReference>
<dbReference type="Proteomes" id="UP000075635">
    <property type="component" value="Unassembled WGS sequence"/>
</dbReference>
<dbReference type="SUPFAM" id="SSF55729">
    <property type="entry name" value="Acyl-CoA N-acyltransferases (Nat)"/>
    <property type="match status" value="1"/>
</dbReference>
<evidence type="ECO:0000259" key="1">
    <source>
        <dbReference type="PROSITE" id="PS51186"/>
    </source>
</evidence>
<organism evidence="2 3">
    <name type="scientific">Sorangium cellulosum</name>
    <name type="common">Polyangium cellulosum</name>
    <dbReference type="NCBI Taxonomy" id="56"/>
    <lineage>
        <taxon>Bacteria</taxon>
        <taxon>Pseudomonadati</taxon>
        <taxon>Myxococcota</taxon>
        <taxon>Polyangia</taxon>
        <taxon>Polyangiales</taxon>
        <taxon>Polyangiaceae</taxon>
        <taxon>Sorangium</taxon>
    </lineage>
</organism>
<accession>A0A150SA02</accession>
<feature type="domain" description="N-acetyltransferase" evidence="1">
    <location>
        <begin position="131"/>
        <end position="275"/>
    </location>
</feature>
<dbReference type="EMBL" id="JEMB01001244">
    <property type="protein sequence ID" value="KYF89314.1"/>
    <property type="molecule type" value="Genomic_DNA"/>
</dbReference>
<reference evidence="2 3" key="1">
    <citation type="submission" date="2014-02" db="EMBL/GenBank/DDBJ databases">
        <title>The small core and large imbalanced accessory genome model reveals a collaborative survival strategy of Sorangium cellulosum strains in nature.</title>
        <authorList>
            <person name="Han K."/>
            <person name="Peng R."/>
            <person name="Blom J."/>
            <person name="Li Y.-Z."/>
        </authorList>
    </citation>
    <scope>NUCLEOTIDE SEQUENCE [LARGE SCALE GENOMIC DNA]</scope>
    <source>
        <strain evidence="2 3">So0011-07</strain>
    </source>
</reference>
<sequence length="275" mass="29551">MPKLSYVEIARIEERRLALATASVVACAEPIAGGWMAFDGDGSWGNFAVGLGLDGPVSGEELDRLVAFYTTRGAEPQIQVCPFAHESLVRGLAERGFVLREFENVLAREIAPDEDLRALSPRGGPGGLEIVRVDPGDEAQVRVFIEIATSGFRPADEPIVPALFDITRRVVVHPRCDSYLALVDGEPAGGGSVELAGGGAALFGASVLPRYRERGIQQALIVRRLERVRERGCDLACISASPGIPTERNAMRLGFFMAYSKGVFVRQSESPQGSP</sequence>
<evidence type="ECO:0000313" key="2">
    <source>
        <dbReference type="EMBL" id="KYF89314.1"/>
    </source>
</evidence>
<dbReference type="InterPro" id="IPR000182">
    <property type="entry name" value="GNAT_dom"/>
</dbReference>
<name>A0A150SA02_SORCE</name>
<dbReference type="GO" id="GO:0016747">
    <property type="term" value="F:acyltransferase activity, transferring groups other than amino-acyl groups"/>
    <property type="evidence" value="ECO:0007669"/>
    <property type="project" value="InterPro"/>
</dbReference>
<comment type="caution">
    <text evidence="2">The sequence shown here is derived from an EMBL/GenBank/DDBJ whole genome shotgun (WGS) entry which is preliminary data.</text>
</comment>